<organism evidence="1 2">
    <name type="scientific">Pseudodesulfovibrio profundus</name>
    <dbReference type="NCBI Taxonomy" id="57320"/>
    <lineage>
        <taxon>Bacteria</taxon>
        <taxon>Pseudomonadati</taxon>
        <taxon>Thermodesulfobacteriota</taxon>
        <taxon>Desulfovibrionia</taxon>
        <taxon>Desulfovibrionales</taxon>
        <taxon>Desulfovibrionaceae</taxon>
    </lineage>
</organism>
<name>A0A2C8FAZ1_9BACT</name>
<sequence>MLKLDVPFVPDEEYVDFLARNVERLTSVHFSLYDPALCDARQRMETHKPQSIIAGLNKLGSTQRFVLLNSRLHDPQRYFDAKHLTQAADRLTMLADEAGIQGLIFGDPYYLQALGDHAPQLAARLEAIPTVNAQLDSPGRVYAMLEMIRDTPFCPPSKLVLDRNLNRDFERLEPTVDALRRSLPDIKIHLIANEGCLHHCPYKPTHNAHIAMVNQKLCDDRTFDINREYGCIRRFLQHPESFLVSPFIRPEDMDHYAPYVDGIKLCGRNKGTKFLMTAFSAYANGQYDGNLLDIMDAMGDLSGHVHIHNERIPADFVHRVGRCQSNCSQCQYCNDIAESAVELLGVQIPEM</sequence>
<proteinExistence type="predicted"/>
<dbReference type="OrthoDB" id="9805982at2"/>
<gene>
    <name evidence="1" type="ORF">DPRO_2152</name>
</gene>
<reference evidence="2" key="1">
    <citation type="submission" date="2017-09" db="EMBL/GenBank/DDBJ databases">
        <authorList>
            <person name="Regsiter A."/>
            <person name="William W."/>
        </authorList>
    </citation>
    <scope>NUCLEOTIDE SEQUENCE [LARGE SCALE GENOMIC DNA]</scope>
    <source>
        <strain evidence="2">500-1</strain>
    </source>
</reference>
<accession>A0A2C8FAZ1</accession>
<evidence type="ECO:0008006" key="3">
    <source>
        <dbReference type="Google" id="ProtNLM"/>
    </source>
</evidence>
<evidence type="ECO:0000313" key="1">
    <source>
        <dbReference type="EMBL" id="SOB59056.1"/>
    </source>
</evidence>
<keyword evidence="2" id="KW-1185">Reference proteome</keyword>
<protein>
    <recommendedName>
        <fullName evidence="3">Peptidase U32</fullName>
    </recommendedName>
</protein>
<evidence type="ECO:0000313" key="2">
    <source>
        <dbReference type="Proteomes" id="UP000219215"/>
    </source>
</evidence>
<dbReference type="KEGG" id="pprf:DPRO_2152"/>
<dbReference type="Proteomes" id="UP000219215">
    <property type="component" value="Chromosome DPRO"/>
</dbReference>
<dbReference type="AlphaFoldDB" id="A0A2C8FAZ1"/>
<dbReference type="RefSeq" id="WP_097011986.1">
    <property type="nucleotide sequence ID" value="NZ_LT907975.1"/>
</dbReference>
<dbReference type="EMBL" id="LT907975">
    <property type="protein sequence ID" value="SOB59056.1"/>
    <property type="molecule type" value="Genomic_DNA"/>
</dbReference>